<comment type="caution">
    <text evidence="8">The sequence shown here is derived from an EMBL/GenBank/DDBJ whole genome shotgun (WGS) entry which is preliminary data.</text>
</comment>
<dbReference type="SUPFAM" id="SSF48498">
    <property type="entry name" value="Tetracyclin repressor-like, C-terminal domain"/>
    <property type="match status" value="1"/>
</dbReference>
<dbReference type="InterPro" id="IPR004111">
    <property type="entry name" value="Repressor_TetR_C"/>
</dbReference>
<feature type="domain" description="HTH tetR-type" evidence="7">
    <location>
        <begin position="2"/>
        <end position="62"/>
    </location>
</feature>
<dbReference type="PROSITE" id="PS01081">
    <property type="entry name" value="HTH_TETR_1"/>
    <property type="match status" value="1"/>
</dbReference>
<evidence type="ECO:0000313" key="8">
    <source>
        <dbReference type="EMBL" id="RXS95554.1"/>
    </source>
</evidence>
<keyword evidence="4 6" id="KW-0238">DNA-binding</keyword>
<dbReference type="OrthoDB" id="166040at2"/>
<dbReference type="InterPro" id="IPR001647">
    <property type="entry name" value="HTH_TetR"/>
</dbReference>
<dbReference type="PRINTS" id="PR00455">
    <property type="entry name" value="HTHTETR"/>
</dbReference>
<accession>A0A4Q1SE70</accession>
<sequence>MKVNRDMVVRAALKLLNEVGLEQLTLRLLGRELKVQAASIYWHFASKEALLDEMATLVLAEGASQLIPARNTSDWTAWAVAFGTGLRKVLLGYRDGARMIAGTRLTNTEYMKTPERMAARLVESGFTVREAVVLLSTVYNYTLNFVMEEQAVFPQPGVRSPQYDIASRNARLDPVEFPLMRQSGAILFDRFDRRYKEGLDLIVRGAASQH</sequence>
<keyword evidence="5" id="KW-0804">Transcription</keyword>
<evidence type="ECO:0000256" key="5">
    <source>
        <dbReference type="ARBA" id="ARBA00023163"/>
    </source>
</evidence>
<keyword evidence="9" id="KW-1185">Reference proteome</keyword>
<dbReference type="EMBL" id="SDMK01000002">
    <property type="protein sequence ID" value="RXS95554.1"/>
    <property type="molecule type" value="Genomic_DNA"/>
</dbReference>
<dbReference type="PROSITE" id="PS50977">
    <property type="entry name" value="HTH_TETR_2"/>
    <property type="match status" value="1"/>
</dbReference>
<evidence type="ECO:0000259" key="7">
    <source>
        <dbReference type="PROSITE" id="PS50977"/>
    </source>
</evidence>
<protein>
    <submittedName>
        <fullName evidence="8">TetR family transcriptional regulator</fullName>
    </submittedName>
</protein>
<evidence type="ECO:0000256" key="6">
    <source>
        <dbReference type="PROSITE-ProRule" id="PRU00335"/>
    </source>
</evidence>
<dbReference type="GO" id="GO:0003677">
    <property type="term" value="F:DNA binding"/>
    <property type="evidence" value="ECO:0007669"/>
    <property type="project" value="UniProtKB-UniRule"/>
</dbReference>
<dbReference type="RefSeq" id="WP_129208751.1">
    <property type="nucleotide sequence ID" value="NZ_BMGU01000004.1"/>
</dbReference>
<dbReference type="GO" id="GO:0045892">
    <property type="term" value="P:negative regulation of DNA-templated transcription"/>
    <property type="evidence" value="ECO:0007669"/>
    <property type="project" value="InterPro"/>
</dbReference>
<proteinExistence type="predicted"/>
<dbReference type="InterPro" id="IPR009057">
    <property type="entry name" value="Homeodomain-like_sf"/>
</dbReference>
<evidence type="ECO:0000256" key="4">
    <source>
        <dbReference type="ARBA" id="ARBA00023125"/>
    </source>
</evidence>
<dbReference type="Proteomes" id="UP000290253">
    <property type="component" value="Unassembled WGS sequence"/>
</dbReference>
<dbReference type="InterPro" id="IPR003012">
    <property type="entry name" value="Tet_transcr_reg_TetR"/>
</dbReference>
<comment type="function">
    <text evidence="1">TetR is the repressor of the tetracycline resistance element; its N-terminal region forms a helix-turn-helix structure and binds DNA. Binding of tetracycline to TetR reduces the repressor affinity for the tetracycline resistance gene (tetA) promoter operator sites.</text>
</comment>
<dbReference type="SUPFAM" id="SSF46689">
    <property type="entry name" value="Homeodomain-like"/>
    <property type="match status" value="1"/>
</dbReference>
<evidence type="ECO:0000256" key="1">
    <source>
        <dbReference type="ARBA" id="ARBA00002856"/>
    </source>
</evidence>
<dbReference type="Gene3D" id="1.10.10.60">
    <property type="entry name" value="Homeodomain-like"/>
    <property type="match status" value="1"/>
</dbReference>
<feature type="DNA-binding region" description="H-T-H motif" evidence="6">
    <location>
        <begin position="25"/>
        <end position="44"/>
    </location>
</feature>
<gene>
    <name evidence="8" type="ORF">ESZ00_13380</name>
</gene>
<dbReference type="InterPro" id="IPR036271">
    <property type="entry name" value="Tet_transcr_reg_TetR-rel_C_sf"/>
</dbReference>
<dbReference type="GO" id="GO:0046677">
    <property type="term" value="P:response to antibiotic"/>
    <property type="evidence" value="ECO:0007669"/>
    <property type="project" value="InterPro"/>
</dbReference>
<dbReference type="Pfam" id="PF02909">
    <property type="entry name" value="TetR_C_1"/>
    <property type="match status" value="1"/>
</dbReference>
<dbReference type="AlphaFoldDB" id="A0A4Q1SE70"/>
<name>A0A4Q1SE70_9BACT</name>
<evidence type="ECO:0000256" key="2">
    <source>
        <dbReference type="ARBA" id="ARBA00022491"/>
    </source>
</evidence>
<dbReference type="Pfam" id="PF00440">
    <property type="entry name" value="TetR_N"/>
    <property type="match status" value="1"/>
</dbReference>
<keyword evidence="2" id="KW-0678">Repressor</keyword>
<reference evidence="8 9" key="1">
    <citation type="journal article" date="2016" name="Int. J. Syst. Evol. Microbiol.">
        <title>Acidipila dinghuensis sp. nov., an acidobacterium isolated from forest soil.</title>
        <authorList>
            <person name="Jiang Y.W."/>
            <person name="Wang J."/>
            <person name="Chen M.H."/>
            <person name="Lv Y.Y."/>
            <person name="Qiu L.H."/>
        </authorList>
    </citation>
    <scope>NUCLEOTIDE SEQUENCE [LARGE SCALE GENOMIC DNA]</scope>
    <source>
        <strain evidence="8 9">DHOF10</strain>
    </source>
</reference>
<evidence type="ECO:0000256" key="3">
    <source>
        <dbReference type="ARBA" id="ARBA00023015"/>
    </source>
</evidence>
<evidence type="ECO:0000313" key="9">
    <source>
        <dbReference type="Proteomes" id="UP000290253"/>
    </source>
</evidence>
<keyword evidence="3" id="KW-0805">Transcription regulation</keyword>
<dbReference type="InterPro" id="IPR023772">
    <property type="entry name" value="DNA-bd_HTH_TetR-type_CS"/>
</dbReference>
<dbReference type="PRINTS" id="PR00400">
    <property type="entry name" value="TETREPRESSOR"/>
</dbReference>
<organism evidence="8 9">
    <name type="scientific">Silvibacterium dinghuense</name>
    <dbReference type="NCBI Taxonomy" id="1560006"/>
    <lineage>
        <taxon>Bacteria</taxon>
        <taxon>Pseudomonadati</taxon>
        <taxon>Acidobacteriota</taxon>
        <taxon>Terriglobia</taxon>
        <taxon>Terriglobales</taxon>
        <taxon>Acidobacteriaceae</taxon>
        <taxon>Silvibacterium</taxon>
    </lineage>
</organism>
<dbReference type="Gene3D" id="1.10.357.10">
    <property type="entry name" value="Tetracycline Repressor, domain 2"/>
    <property type="match status" value="1"/>
</dbReference>